<dbReference type="InterPro" id="IPR011335">
    <property type="entry name" value="Restrct_endonuc-II-like"/>
</dbReference>
<accession>A0A418R5L4</accession>
<evidence type="ECO:0000313" key="3">
    <source>
        <dbReference type="EMBL" id="RIY12860.1"/>
    </source>
</evidence>
<dbReference type="PANTHER" id="PTHR34039">
    <property type="entry name" value="UPF0102 PROTEIN YRAN"/>
    <property type="match status" value="1"/>
</dbReference>
<dbReference type="InterPro" id="IPR011856">
    <property type="entry name" value="tRNA_endonuc-like_dom_sf"/>
</dbReference>
<dbReference type="GO" id="GO:0003676">
    <property type="term" value="F:nucleic acid binding"/>
    <property type="evidence" value="ECO:0007669"/>
    <property type="project" value="InterPro"/>
</dbReference>
<dbReference type="Gene3D" id="3.40.1350.10">
    <property type="match status" value="1"/>
</dbReference>
<name>A0A418R5L4_9BACT</name>
<sequence>MSSSSAHQLGRAGEAAALEYLLARGYELLHRNYRYRRAEVDLIMQLGPALLVFVEVKARSSAHYGYPEEFVTERKRQLLRLAAEHLQETLNWTGDIRFDILALTATATGLRVEHFEDAFF</sequence>
<evidence type="ECO:0000256" key="1">
    <source>
        <dbReference type="ARBA" id="ARBA00006738"/>
    </source>
</evidence>
<dbReference type="Pfam" id="PF02021">
    <property type="entry name" value="UPF0102"/>
    <property type="match status" value="1"/>
</dbReference>
<evidence type="ECO:0000313" key="4">
    <source>
        <dbReference type="Proteomes" id="UP000284250"/>
    </source>
</evidence>
<dbReference type="NCBIfam" id="NF009150">
    <property type="entry name" value="PRK12497.1-3"/>
    <property type="match status" value="1"/>
</dbReference>
<protein>
    <recommendedName>
        <fullName evidence="2">UPF0102 protein D0T11_03810</fullName>
    </recommendedName>
</protein>
<comment type="caution">
    <text evidence="3">The sequence shown here is derived from an EMBL/GenBank/DDBJ whole genome shotgun (WGS) entry which is preliminary data.</text>
</comment>
<dbReference type="RefSeq" id="WP_119654460.1">
    <property type="nucleotide sequence ID" value="NZ_JBHUOI010000028.1"/>
</dbReference>
<dbReference type="HAMAP" id="MF_00048">
    <property type="entry name" value="UPF0102"/>
    <property type="match status" value="1"/>
</dbReference>
<comment type="similarity">
    <text evidence="1 2">Belongs to the UPF0102 family.</text>
</comment>
<organism evidence="3 4">
    <name type="scientific">Hymenobacter rubripertinctus</name>
    <dbReference type="NCBI Taxonomy" id="2029981"/>
    <lineage>
        <taxon>Bacteria</taxon>
        <taxon>Pseudomonadati</taxon>
        <taxon>Bacteroidota</taxon>
        <taxon>Cytophagia</taxon>
        <taxon>Cytophagales</taxon>
        <taxon>Hymenobacteraceae</taxon>
        <taxon>Hymenobacter</taxon>
    </lineage>
</organism>
<dbReference type="PANTHER" id="PTHR34039:SF1">
    <property type="entry name" value="UPF0102 PROTEIN YRAN"/>
    <property type="match status" value="1"/>
</dbReference>
<gene>
    <name evidence="3" type="ORF">D0T11_03810</name>
</gene>
<proteinExistence type="inferred from homology"/>
<dbReference type="CDD" id="cd20736">
    <property type="entry name" value="PoNe_Nuclease"/>
    <property type="match status" value="1"/>
</dbReference>
<dbReference type="InterPro" id="IPR003509">
    <property type="entry name" value="UPF0102_YraN-like"/>
</dbReference>
<dbReference type="EMBL" id="QYCN01000004">
    <property type="protein sequence ID" value="RIY12860.1"/>
    <property type="molecule type" value="Genomic_DNA"/>
</dbReference>
<dbReference type="SUPFAM" id="SSF52980">
    <property type="entry name" value="Restriction endonuclease-like"/>
    <property type="match status" value="1"/>
</dbReference>
<reference evidence="3 4" key="2">
    <citation type="submission" date="2019-01" db="EMBL/GenBank/DDBJ databases">
        <title>Hymenobacter humicola sp. nov., isolated from soils in Antarctica.</title>
        <authorList>
            <person name="Sedlacek I."/>
            <person name="Holochova P."/>
            <person name="Kralova S."/>
            <person name="Pantucek R."/>
            <person name="Stankova E."/>
            <person name="Vrbovska V."/>
            <person name="Kristofova L."/>
            <person name="Svec P."/>
            <person name="Busse H.-J."/>
        </authorList>
    </citation>
    <scope>NUCLEOTIDE SEQUENCE [LARGE SCALE GENOMIC DNA]</scope>
    <source>
        <strain evidence="3 4">CCM 8852</strain>
    </source>
</reference>
<reference evidence="3 4" key="1">
    <citation type="submission" date="2018-09" db="EMBL/GenBank/DDBJ databases">
        <authorList>
            <person name="Zeman M."/>
            <person name="Pardy F."/>
        </authorList>
    </citation>
    <scope>NUCLEOTIDE SEQUENCE [LARGE SCALE GENOMIC DNA]</scope>
    <source>
        <strain evidence="3 4">CCM 8852</strain>
    </source>
</reference>
<dbReference type="Proteomes" id="UP000284250">
    <property type="component" value="Unassembled WGS sequence"/>
</dbReference>
<dbReference type="AlphaFoldDB" id="A0A418R5L4"/>
<dbReference type="OrthoDB" id="9802516at2"/>
<evidence type="ECO:0000256" key="2">
    <source>
        <dbReference type="HAMAP-Rule" id="MF_00048"/>
    </source>
</evidence>
<keyword evidence="4" id="KW-1185">Reference proteome</keyword>